<keyword evidence="3" id="KW-1185">Reference proteome</keyword>
<sequence>MSEAIRPHEFNEQWGDAFNAGDLPRLMEMYEPGAVIVPGPGAEPIHGHAAIEAALAGFLGLGGKLRFTPRHWLVAGDLAFSSVAFTMDGGRDPEGRPVELTGVTAEILRRQPDGRWKYVVDHPFADART</sequence>
<evidence type="ECO:0000313" key="2">
    <source>
        <dbReference type="EMBL" id="TQS43459.1"/>
    </source>
</evidence>
<dbReference type="SUPFAM" id="SSF54427">
    <property type="entry name" value="NTF2-like"/>
    <property type="match status" value="1"/>
</dbReference>
<gene>
    <name evidence="2" type="ORF">FL583_19730</name>
</gene>
<feature type="domain" description="SnoaL-like" evidence="1">
    <location>
        <begin position="12"/>
        <end position="117"/>
    </location>
</feature>
<reference evidence="2 3" key="1">
    <citation type="submission" date="2019-07" db="EMBL/GenBank/DDBJ databases">
        <title>Cryptosporangium phraense sp. nov., isolated from plant litter.</title>
        <authorList>
            <person name="Suriyachadkun C."/>
        </authorList>
    </citation>
    <scope>NUCLEOTIDE SEQUENCE [LARGE SCALE GENOMIC DNA]</scope>
    <source>
        <strain evidence="2 3">A-T 5661</strain>
    </source>
</reference>
<dbReference type="AlphaFoldDB" id="A0A545AQ56"/>
<evidence type="ECO:0000313" key="3">
    <source>
        <dbReference type="Proteomes" id="UP000317982"/>
    </source>
</evidence>
<dbReference type="Proteomes" id="UP000317982">
    <property type="component" value="Unassembled WGS sequence"/>
</dbReference>
<protein>
    <submittedName>
        <fullName evidence="2">DUF4440 domain-containing protein</fullName>
    </submittedName>
</protein>
<dbReference type="InterPro" id="IPR037401">
    <property type="entry name" value="SnoaL-like"/>
</dbReference>
<dbReference type="Pfam" id="PF12680">
    <property type="entry name" value="SnoaL_2"/>
    <property type="match status" value="1"/>
</dbReference>
<dbReference type="InParanoid" id="A0A545AQ56"/>
<organism evidence="2 3">
    <name type="scientific">Cryptosporangium phraense</name>
    <dbReference type="NCBI Taxonomy" id="2593070"/>
    <lineage>
        <taxon>Bacteria</taxon>
        <taxon>Bacillati</taxon>
        <taxon>Actinomycetota</taxon>
        <taxon>Actinomycetes</taxon>
        <taxon>Cryptosporangiales</taxon>
        <taxon>Cryptosporangiaceae</taxon>
        <taxon>Cryptosporangium</taxon>
    </lineage>
</organism>
<dbReference type="OrthoDB" id="7375616at2"/>
<accession>A0A545AQ56</accession>
<name>A0A545AQ56_9ACTN</name>
<proteinExistence type="predicted"/>
<dbReference type="EMBL" id="VIRS01000013">
    <property type="protein sequence ID" value="TQS43459.1"/>
    <property type="molecule type" value="Genomic_DNA"/>
</dbReference>
<dbReference type="Gene3D" id="3.10.450.50">
    <property type="match status" value="1"/>
</dbReference>
<dbReference type="InterPro" id="IPR032710">
    <property type="entry name" value="NTF2-like_dom_sf"/>
</dbReference>
<dbReference type="RefSeq" id="WP_142706157.1">
    <property type="nucleotide sequence ID" value="NZ_VIRS01000013.1"/>
</dbReference>
<evidence type="ECO:0000259" key="1">
    <source>
        <dbReference type="Pfam" id="PF12680"/>
    </source>
</evidence>
<comment type="caution">
    <text evidence="2">The sequence shown here is derived from an EMBL/GenBank/DDBJ whole genome shotgun (WGS) entry which is preliminary data.</text>
</comment>